<gene>
    <name evidence="2" type="ORF">Q8A57_02210</name>
</gene>
<protein>
    <recommendedName>
        <fullName evidence="4">Leucyl-tRNA synthetase</fullName>
    </recommendedName>
</protein>
<feature type="compositionally biased region" description="Acidic residues" evidence="1">
    <location>
        <begin position="1"/>
        <end position="25"/>
    </location>
</feature>
<dbReference type="Proteomes" id="UP001178354">
    <property type="component" value="Unassembled WGS sequence"/>
</dbReference>
<accession>A0AAW8B3R5</accession>
<sequence>MSSEDAVEDDDFDVEDDNNTEEPEAESIKVMTSESRRRLEDRLEERRLQKMIRDYDFDLD</sequence>
<dbReference type="Pfam" id="PF26620">
    <property type="entry name" value="DUF8197"/>
    <property type="match status" value="1"/>
</dbReference>
<evidence type="ECO:0008006" key="4">
    <source>
        <dbReference type="Google" id="ProtNLM"/>
    </source>
</evidence>
<dbReference type="InterPro" id="IPR058059">
    <property type="entry name" value="PA3496-like"/>
</dbReference>
<dbReference type="EMBL" id="JAUUUU010000001">
    <property type="protein sequence ID" value="MDP1519778.1"/>
    <property type="molecule type" value="Genomic_DNA"/>
</dbReference>
<keyword evidence="3" id="KW-1185">Reference proteome</keyword>
<organism evidence="2 3">
    <name type="scientific">Porticoccus litoralis</name>
    <dbReference type="NCBI Taxonomy" id="434086"/>
    <lineage>
        <taxon>Bacteria</taxon>
        <taxon>Pseudomonadati</taxon>
        <taxon>Pseudomonadota</taxon>
        <taxon>Gammaproteobacteria</taxon>
        <taxon>Cellvibrionales</taxon>
        <taxon>Porticoccaceae</taxon>
        <taxon>Porticoccus</taxon>
    </lineage>
</organism>
<evidence type="ECO:0000313" key="2">
    <source>
        <dbReference type="EMBL" id="MDP1519778.1"/>
    </source>
</evidence>
<reference evidence="2" key="2">
    <citation type="submission" date="2023-08" db="EMBL/GenBank/DDBJ databases">
        <authorList>
            <person name="Luo J."/>
        </authorList>
    </citation>
    <scope>NUCLEOTIDE SEQUENCE</scope>
    <source>
        <strain evidence="2">DSM 25064</strain>
    </source>
</reference>
<evidence type="ECO:0000313" key="3">
    <source>
        <dbReference type="Proteomes" id="UP001178354"/>
    </source>
</evidence>
<dbReference type="RefSeq" id="WP_305169290.1">
    <property type="nucleotide sequence ID" value="NZ_JAUUUU010000001.1"/>
</dbReference>
<comment type="caution">
    <text evidence="2">The sequence shown here is derived from an EMBL/GenBank/DDBJ whole genome shotgun (WGS) entry which is preliminary data.</text>
</comment>
<dbReference type="InterPro" id="IPR058510">
    <property type="entry name" value="DUF8197"/>
</dbReference>
<name>A0AAW8B3R5_9GAMM</name>
<feature type="region of interest" description="Disordered" evidence="1">
    <location>
        <begin position="1"/>
        <end position="40"/>
    </location>
</feature>
<proteinExistence type="predicted"/>
<dbReference type="AlphaFoldDB" id="A0AAW8B3R5"/>
<dbReference type="NCBIfam" id="NF046101">
    <property type="entry name" value="PA3496_fam"/>
    <property type="match status" value="1"/>
</dbReference>
<evidence type="ECO:0000256" key="1">
    <source>
        <dbReference type="SAM" id="MobiDB-lite"/>
    </source>
</evidence>
<reference evidence="2" key="1">
    <citation type="journal article" date="2010" name="Int. J. Syst. Evol. Microbiol.">
        <title>Porticoccus litoralis gen. nov., sp. nov., a gammaproteobacterium isolated from the Yellow Sea.</title>
        <authorList>
            <person name="Oh H.M."/>
            <person name="Kim H."/>
            <person name="Kim K.M."/>
            <person name="Min G.S."/>
            <person name="Cho J.C."/>
        </authorList>
    </citation>
    <scope>NUCLEOTIDE SEQUENCE</scope>
    <source>
        <strain evidence="2">DSM 25064</strain>
    </source>
</reference>